<dbReference type="InterPro" id="IPR028082">
    <property type="entry name" value="Peripla_BP_I"/>
</dbReference>
<dbReference type="Gene3D" id="3.40.50.2300">
    <property type="match status" value="1"/>
</dbReference>
<keyword evidence="1" id="KW-0732">Signal</keyword>
<dbReference type="AlphaFoldDB" id="A0A8J3N6A8"/>
<dbReference type="SUPFAM" id="SSF53822">
    <property type="entry name" value="Periplasmic binding protein-like I"/>
    <property type="match status" value="1"/>
</dbReference>
<comment type="caution">
    <text evidence="2">The sequence shown here is derived from an EMBL/GenBank/DDBJ whole genome shotgun (WGS) entry which is preliminary data.</text>
</comment>
<dbReference type="Proteomes" id="UP000597444">
    <property type="component" value="Unassembled WGS sequence"/>
</dbReference>
<protein>
    <recommendedName>
        <fullName evidence="4">ABC transporter substrate-binding protein</fullName>
    </recommendedName>
</protein>
<dbReference type="PROSITE" id="PS51257">
    <property type="entry name" value="PROKAR_LIPOPROTEIN"/>
    <property type="match status" value="1"/>
</dbReference>
<accession>A0A8J3N6A8</accession>
<organism evidence="2 3">
    <name type="scientific">Reticulibacter mediterranei</name>
    <dbReference type="NCBI Taxonomy" id="2778369"/>
    <lineage>
        <taxon>Bacteria</taxon>
        <taxon>Bacillati</taxon>
        <taxon>Chloroflexota</taxon>
        <taxon>Ktedonobacteria</taxon>
        <taxon>Ktedonobacterales</taxon>
        <taxon>Reticulibacteraceae</taxon>
        <taxon>Reticulibacter</taxon>
    </lineage>
</organism>
<reference evidence="2" key="1">
    <citation type="submission" date="2020-10" db="EMBL/GenBank/DDBJ databases">
        <title>Taxonomic study of unclassified bacteria belonging to the class Ktedonobacteria.</title>
        <authorList>
            <person name="Yabe S."/>
            <person name="Wang C.M."/>
            <person name="Zheng Y."/>
            <person name="Sakai Y."/>
            <person name="Cavaletti L."/>
            <person name="Monciardini P."/>
            <person name="Donadio S."/>
        </authorList>
    </citation>
    <scope>NUCLEOTIDE SEQUENCE</scope>
    <source>
        <strain evidence="2">ID150040</strain>
    </source>
</reference>
<evidence type="ECO:0000313" key="2">
    <source>
        <dbReference type="EMBL" id="GHO97225.1"/>
    </source>
</evidence>
<gene>
    <name evidence="2" type="ORF">KSF_072730</name>
</gene>
<sequence>MVTQRKLLIGMAATSALLAGCGSLGATGSSSDSIVFGVSAPLTGNNAEYGKIWQKGFGLALDEINGAGVYMDARLSLSMRTRNDESTEADLYG</sequence>
<feature type="chain" id="PRO_5035321928" description="ABC transporter substrate-binding protein" evidence="1">
    <location>
        <begin position="27"/>
        <end position="93"/>
    </location>
</feature>
<proteinExistence type="predicted"/>
<keyword evidence="3" id="KW-1185">Reference proteome</keyword>
<evidence type="ECO:0008006" key="4">
    <source>
        <dbReference type="Google" id="ProtNLM"/>
    </source>
</evidence>
<name>A0A8J3N6A8_9CHLR</name>
<dbReference type="EMBL" id="BNJK01000001">
    <property type="protein sequence ID" value="GHO97225.1"/>
    <property type="molecule type" value="Genomic_DNA"/>
</dbReference>
<evidence type="ECO:0000256" key="1">
    <source>
        <dbReference type="SAM" id="SignalP"/>
    </source>
</evidence>
<feature type="signal peptide" evidence="1">
    <location>
        <begin position="1"/>
        <end position="26"/>
    </location>
</feature>
<evidence type="ECO:0000313" key="3">
    <source>
        <dbReference type="Proteomes" id="UP000597444"/>
    </source>
</evidence>